<feature type="non-terminal residue" evidence="1">
    <location>
        <position position="1"/>
    </location>
</feature>
<proteinExistence type="predicted"/>
<evidence type="ECO:0000313" key="1">
    <source>
        <dbReference type="EMBL" id="GAJ19583.1"/>
    </source>
</evidence>
<gene>
    <name evidence="1" type="ORF">S12H4_62542</name>
</gene>
<dbReference type="AlphaFoldDB" id="X1UQ35"/>
<reference evidence="1" key="1">
    <citation type="journal article" date="2014" name="Front. Microbiol.">
        <title>High frequency of phylogenetically diverse reductive dehalogenase-homologous genes in deep subseafloor sedimentary metagenomes.</title>
        <authorList>
            <person name="Kawai M."/>
            <person name="Futagami T."/>
            <person name="Toyoda A."/>
            <person name="Takaki Y."/>
            <person name="Nishi S."/>
            <person name="Hori S."/>
            <person name="Arai W."/>
            <person name="Tsubouchi T."/>
            <person name="Morono Y."/>
            <person name="Uchiyama I."/>
            <person name="Ito T."/>
            <person name="Fujiyama A."/>
            <person name="Inagaki F."/>
            <person name="Takami H."/>
        </authorList>
    </citation>
    <scope>NUCLEOTIDE SEQUENCE</scope>
    <source>
        <strain evidence="1">Expedition CK06-06</strain>
    </source>
</reference>
<sequence length="72" mass="8468">KLQIRCDKNSDYIEREKDTTGLITRLYLFGRDDITIESVNPTEKPYLDSPHISDYKNIKPYPLYTNITDKTV</sequence>
<protein>
    <submittedName>
        <fullName evidence="1">Uncharacterized protein</fullName>
    </submittedName>
</protein>
<accession>X1UQ35</accession>
<comment type="caution">
    <text evidence="1">The sequence shown here is derived from an EMBL/GenBank/DDBJ whole genome shotgun (WGS) entry which is preliminary data.</text>
</comment>
<name>X1UQ35_9ZZZZ</name>
<dbReference type="EMBL" id="BARW01042009">
    <property type="protein sequence ID" value="GAJ19583.1"/>
    <property type="molecule type" value="Genomic_DNA"/>
</dbReference>
<organism evidence="1">
    <name type="scientific">marine sediment metagenome</name>
    <dbReference type="NCBI Taxonomy" id="412755"/>
    <lineage>
        <taxon>unclassified sequences</taxon>
        <taxon>metagenomes</taxon>
        <taxon>ecological metagenomes</taxon>
    </lineage>
</organism>